<dbReference type="PANTHER" id="PTHR11802">
    <property type="entry name" value="SERINE PROTEASE FAMILY S10 SERINE CARBOXYPEPTIDASE"/>
    <property type="match status" value="1"/>
</dbReference>
<sequence length="450" mass="50094">MAGSVLQGVVKCGFVFVVILQAWLVDGGLEKVPKEALPTRSGYLDVNTPTASSMFFVYYEALEPTDELSKTPVVLWLQGGPGCSGLIGNFGELGPWRVGEDMELHKNTAPWNRRFGLLFIDSPAGTGFSVAPSLDAIVSNQYQVARDLYKTLDIFFRDPGYRSRPLYVTGESYGGKYVPALGYYIMVVTEQLRLKGERPNFQLQGVAIGNSLTHPIVQVQTVGSTAYNMGLVDRDQKQVLDDLAQKSVELILKKDWLGAVVVRETLLELLRDMGGLATLSDVRRSVGYFRTANKTDYLSPFVNLETVKEALGANVNITWEQCNDPVNEKMQVDVMKSTKWMVEALLPQLPVLLYQGQFDIQDGVASNEAWMRTIVWGNSNAFWASKRSVWKESGKLAGYVRTHENLSHVVIAQAGHLVPTDQNFRAQRMIEAWIYGKLATLSDDIHNGRD</sequence>
<keyword evidence="2" id="KW-0732">Signal</keyword>
<comment type="similarity">
    <text evidence="1 2">Belongs to the peptidase S10 family.</text>
</comment>
<feature type="signal peptide" evidence="2">
    <location>
        <begin position="1"/>
        <end position="27"/>
    </location>
</feature>
<dbReference type="SUPFAM" id="SSF53474">
    <property type="entry name" value="alpha/beta-Hydrolases"/>
    <property type="match status" value="1"/>
</dbReference>
<dbReference type="GO" id="GO:0004185">
    <property type="term" value="F:serine-type carboxypeptidase activity"/>
    <property type="evidence" value="ECO:0007669"/>
    <property type="project" value="UniProtKB-UniRule"/>
</dbReference>
<dbReference type="InterPro" id="IPR001563">
    <property type="entry name" value="Peptidase_S10"/>
</dbReference>
<evidence type="ECO:0000313" key="4">
    <source>
        <dbReference type="Proteomes" id="UP000822688"/>
    </source>
</evidence>
<protein>
    <recommendedName>
        <fullName evidence="2">Carboxypeptidase</fullName>
        <ecNumber evidence="2">3.4.16.-</ecNumber>
    </recommendedName>
</protein>
<dbReference type="InterPro" id="IPR018202">
    <property type="entry name" value="Ser_caboxypep_ser_AS"/>
</dbReference>
<dbReference type="PANTHER" id="PTHR11802:SF454">
    <property type="entry name" value="SERINE CARBOXYPEPTIDASE-LIKE 50"/>
    <property type="match status" value="1"/>
</dbReference>
<dbReference type="EMBL" id="CM026422">
    <property type="protein sequence ID" value="KAG0587572.1"/>
    <property type="molecule type" value="Genomic_DNA"/>
</dbReference>
<keyword evidence="4" id="KW-1185">Reference proteome</keyword>
<accession>A0A8T0IWU5</accession>
<reference evidence="3" key="1">
    <citation type="submission" date="2020-06" db="EMBL/GenBank/DDBJ databases">
        <title>WGS assembly of Ceratodon purpureus strain R40.</title>
        <authorList>
            <person name="Carey S.B."/>
            <person name="Jenkins J."/>
            <person name="Shu S."/>
            <person name="Lovell J.T."/>
            <person name="Sreedasyam A."/>
            <person name="Maumus F."/>
            <person name="Tiley G.P."/>
            <person name="Fernandez-Pozo N."/>
            <person name="Barry K."/>
            <person name="Chen C."/>
            <person name="Wang M."/>
            <person name="Lipzen A."/>
            <person name="Daum C."/>
            <person name="Saski C.A."/>
            <person name="Payton A.C."/>
            <person name="Mcbreen J.C."/>
            <person name="Conrad R.E."/>
            <person name="Kollar L.M."/>
            <person name="Olsson S."/>
            <person name="Huttunen S."/>
            <person name="Landis J.B."/>
            <person name="Wickett N.J."/>
            <person name="Johnson M.G."/>
            <person name="Rensing S.A."/>
            <person name="Grimwood J."/>
            <person name="Schmutz J."/>
            <person name="Mcdaniel S.F."/>
        </authorList>
    </citation>
    <scope>NUCLEOTIDE SEQUENCE</scope>
    <source>
        <strain evidence="3">R40</strain>
    </source>
</reference>
<dbReference type="Pfam" id="PF00450">
    <property type="entry name" value="Peptidase_S10"/>
    <property type="match status" value="1"/>
</dbReference>
<evidence type="ECO:0000256" key="2">
    <source>
        <dbReference type="RuleBase" id="RU361156"/>
    </source>
</evidence>
<dbReference type="PRINTS" id="PR00724">
    <property type="entry name" value="CRBOXYPTASEC"/>
</dbReference>
<gene>
    <name evidence="3" type="ORF">KC19_2G173700</name>
</gene>
<dbReference type="PROSITE" id="PS00131">
    <property type="entry name" value="CARBOXYPEPT_SER_SER"/>
    <property type="match status" value="1"/>
</dbReference>
<comment type="caution">
    <text evidence="3">The sequence shown here is derived from an EMBL/GenBank/DDBJ whole genome shotgun (WGS) entry which is preliminary data.</text>
</comment>
<dbReference type="Gene3D" id="3.40.50.1820">
    <property type="entry name" value="alpha/beta hydrolase"/>
    <property type="match status" value="1"/>
</dbReference>
<keyword evidence="2" id="KW-0645">Protease</keyword>
<dbReference type="EC" id="3.4.16.-" evidence="2"/>
<dbReference type="GO" id="GO:0006508">
    <property type="term" value="P:proteolysis"/>
    <property type="evidence" value="ECO:0007669"/>
    <property type="project" value="UniProtKB-KW"/>
</dbReference>
<dbReference type="Proteomes" id="UP000822688">
    <property type="component" value="Chromosome 2"/>
</dbReference>
<organism evidence="3 4">
    <name type="scientific">Ceratodon purpureus</name>
    <name type="common">Fire moss</name>
    <name type="synonym">Dicranum purpureum</name>
    <dbReference type="NCBI Taxonomy" id="3225"/>
    <lineage>
        <taxon>Eukaryota</taxon>
        <taxon>Viridiplantae</taxon>
        <taxon>Streptophyta</taxon>
        <taxon>Embryophyta</taxon>
        <taxon>Bryophyta</taxon>
        <taxon>Bryophytina</taxon>
        <taxon>Bryopsida</taxon>
        <taxon>Dicranidae</taxon>
        <taxon>Pseudoditrichales</taxon>
        <taxon>Ditrichaceae</taxon>
        <taxon>Ceratodon</taxon>
    </lineage>
</organism>
<keyword evidence="2" id="KW-0378">Hydrolase</keyword>
<evidence type="ECO:0000256" key="1">
    <source>
        <dbReference type="ARBA" id="ARBA00009431"/>
    </source>
</evidence>
<dbReference type="InterPro" id="IPR029058">
    <property type="entry name" value="AB_hydrolase_fold"/>
</dbReference>
<dbReference type="AlphaFoldDB" id="A0A8T0IWU5"/>
<proteinExistence type="inferred from homology"/>
<feature type="chain" id="PRO_5035960280" description="Carboxypeptidase" evidence="2">
    <location>
        <begin position="28"/>
        <end position="450"/>
    </location>
</feature>
<evidence type="ECO:0000313" key="3">
    <source>
        <dbReference type="EMBL" id="KAG0587572.1"/>
    </source>
</evidence>
<name>A0A8T0IWU5_CERPU</name>
<keyword evidence="2" id="KW-0121">Carboxypeptidase</keyword>